<evidence type="ECO:0000313" key="2">
    <source>
        <dbReference type="Proteomes" id="UP000785679"/>
    </source>
</evidence>
<protein>
    <submittedName>
        <fullName evidence="1">Uncharacterized protein</fullName>
    </submittedName>
</protein>
<organism evidence="1 2">
    <name type="scientific">Halteria grandinella</name>
    <dbReference type="NCBI Taxonomy" id="5974"/>
    <lineage>
        <taxon>Eukaryota</taxon>
        <taxon>Sar</taxon>
        <taxon>Alveolata</taxon>
        <taxon>Ciliophora</taxon>
        <taxon>Intramacronucleata</taxon>
        <taxon>Spirotrichea</taxon>
        <taxon>Stichotrichia</taxon>
        <taxon>Sporadotrichida</taxon>
        <taxon>Halteriidae</taxon>
        <taxon>Halteria</taxon>
    </lineage>
</organism>
<dbReference type="AlphaFoldDB" id="A0A8J8NXR3"/>
<accession>A0A8J8NXR3</accession>
<reference evidence="1" key="1">
    <citation type="submission" date="2019-06" db="EMBL/GenBank/DDBJ databases">
        <authorList>
            <person name="Zheng W."/>
        </authorList>
    </citation>
    <scope>NUCLEOTIDE SEQUENCE</scope>
    <source>
        <strain evidence="1">QDHG01</strain>
    </source>
</reference>
<comment type="caution">
    <text evidence="1">The sequence shown here is derived from an EMBL/GenBank/DDBJ whole genome shotgun (WGS) entry which is preliminary data.</text>
</comment>
<gene>
    <name evidence="1" type="ORF">FGO68_gene8519</name>
</gene>
<proteinExistence type="predicted"/>
<evidence type="ECO:0000313" key="1">
    <source>
        <dbReference type="EMBL" id="TNV82136.1"/>
    </source>
</evidence>
<dbReference type="EMBL" id="RRYP01005331">
    <property type="protein sequence ID" value="TNV82136.1"/>
    <property type="molecule type" value="Genomic_DNA"/>
</dbReference>
<name>A0A8J8NXR3_HALGN</name>
<dbReference type="Proteomes" id="UP000785679">
    <property type="component" value="Unassembled WGS sequence"/>
</dbReference>
<sequence length="138" mass="16241">MRGVIPQWTKLVKLKVTDQCEDIKDSEINKVIKIIQQNLTTTFMNLTHLTLIQVIPEILQDQHPCLKKLHLLQIQWLSINSQLLISIAQSKVSKFKLHITYQPHDSIDARRVKLEKEEMLQKFKAMYKTQKLIIDIIE</sequence>
<keyword evidence="2" id="KW-1185">Reference proteome</keyword>